<keyword evidence="3" id="KW-1185">Reference proteome</keyword>
<protein>
    <submittedName>
        <fullName evidence="2">Uncharacterized protein</fullName>
    </submittedName>
</protein>
<gene>
    <name evidence="2" type="ORF">Xmir_02754</name>
</gene>
<feature type="region of interest" description="Disordered" evidence="1">
    <location>
        <begin position="154"/>
        <end position="252"/>
    </location>
</feature>
<evidence type="ECO:0000313" key="3">
    <source>
        <dbReference type="Proteomes" id="UP000221980"/>
    </source>
</evidence>
<dbReference type="Proteomes" id="UP000221980">
    <property type="component" value="Unassembled WGS sequence"/>
</dbReference>
<sequence>MDNSPSARLSLSNYFDFLCNQKLVNLYTKIDGGQSIQIVFNDFNQLRSPFLLQEPDNCIHTRLISMGFTPSDNNNKRYILRDRHFSSMSIDTYKKHILPKLSYDTDEDRAIKCFELVTGLLDVTSSPESENVQQAPTPEYYEAAMSGLVPCSSNLLPPISPPHAPGRNARRQQLARRNPPSHNIPSYGSAPPSYGSPPAYGSPPPYEAPPSYESITQNPMGNRGGMPGPSNLPSTSGRGSARLPRGRNRGRK</sequence>
<proteinExistence type="predicted"/>
<evidence type="ECO:0000256" key="1">
    <source>
        <dbReference type="SAM" id="MobiDB-lite"/>
    </source>
</evidence>
<reference evidence="2 3" key="1">
    <citation type="journal article" date="2017" name="Nat. Microbiol.">
        <title>Natural product diversity associated with the nematode symbionts Photorhabdus and Xenorhabdus.</title>
        <authorList>
            <person name="Tobias N.J."/>
            <person name="Wolff H."/>
            <person name="Djahanschiri B."/>
            <person name="Grundmann F."/>
            <person name="Kronenwerth M."/>
            <person name="Shi Y.M."/>
            <person name="Simonyi S."/>
            <person name="Grun P."/>
            <person name="Shapiro-Ilan D."/>
            <person name="Pidot S.J."/>
            <person name="Stinear T.P."/>
            <person name="Ebersberger I."/>
            <person name="Bode H.B."/>
        </authorList>
    </citation>
    <scope>NUCLEOTIDE SEQUENCE [LARGE SCALE GENOMIC DNA]</scope>
    <source>
        <strain evidence="2 3">DSM 17902</strain>
    </source>
</reference>
<organism evidence="2 3">
    <name type="scientific">Xenorhabdus miraniensis</name>
    <dbReference type="NCBI Taxonomy" id="351674"/>
    <lineage>
        <taxon>Bacteria</taxon>
        <taxon>Pseudomonadati</taxon>
        <taxon>Pseudomonadota</taxon>
        <taxon>Gammaproteobacteria</taxon>
        <taxon>Enterobacterales</taxon>
        <taxon>Morganellaceae</taxon>
        <taxon>Xenorhabdus</taxon>
    </lineage>
</organism>
<name>A0A2D0JNQ3_9GAMM</name>
<accession>A0A2D0JNQ3</accession>
<evidence type="ECO:0000313" key="2">
    <source>
        <dbReference type="EMBL" id="PHM47917.1"/>
    </source>
</evidence>
<comment type="caution">
    <text evidence="2">The sequence shown here is derived from an EMBL/GenBank/DDBJ whole genome shotgun (WGS) entry which is preliminary data.</text>
</comment>
<dbReference type="EMBL" id="NITZ01000014">
    <property type="protein sequence ID" value="PHM47917.1"/>
    <property type="molecule type" value="Genomic_DNA"/>
</dbReference>
<feature type="compositionally biased region" description="Low complexity" evidence="1">
    <location>
        <begin position="209"/>
        <end position="221"/>
    </location>
</feature>
<dbReference type="AlphaFoldDB" id="A0A2D0JNQ3"/>
<feature type="compositionally biased region" description="Low complexity" evidence="1">
    <location>
        <begin position="175"/>
        <end position="199"/>
    </location>
</feature>